<reference evidence="6 7" key="1">
    <citation type="submission" date="2021-04" db="EMBL/GenBank/DDBJ databases">
        <title>Magnetospirillum sulfuroxidans sp. nov., a facultative chemolithoautotrophic sulfur-oxidizing alphaproteobacterium isolated from freshwater sediment and proposals for Paramagetospirillum gen. nov., and Magnetospirillaceae fam. nov.</title>
        <authorList>
            <person name="Koziaeva V."/>
            <person name="Geelhoed J.S."/>
            <person name="Sorokin D.Y."/>
            <person name="Grouzdev D.S."/>
        </authorList>
    </citation>
    <scope>NUCLEOTIDE SEQUENCE [LARGE SCALE GENOMIC DNA]</scope>
    <source>
        <strain evidence="6 7">J10</strain>
    </source>
</reference>
<dbReference type="InterPro" id="IPR011701">
    <property type="entry name" value="MFS"/>
</dbReference>
<evidence type="ECO:0000256" key="3">
    <source>
        <dbReference type="ARBA" id="ARBA00023136"/>
    </source>
</evidence>
<keyword evidence="1 4" id="KW-0812">Transmembrane</keyword>
<gene>
    <name evidence="6" type="ORF">KEC16_13870</name>
</gene>
<dbReference type="Proteomes" id="UP000680714">
    <property type="component" value="Unassembled WGS sequence"/>
</dbReference>
<feature type="transmembrane region" description="Helical" evidence="4">
    <location>
        <begin position="119"/>
        <end position="142"/>
    </location>
</feature>
<dbReference type="PROSITE" id="PS50850">
    <property type="entry name" value="MFS"/>
    <property type="match status" value="1"/>
</dbReference>
<dbReference type="CDD" id="cd17324">
    <property type="entry name" value="MFS_NepI_like"/>
    <property type="match status" value="1"/>
</dbReference>
<protein>
    <submittedName>
        <fullName evidence="6">MFS transporter</fullName>
    </submittedName>
</protein>
<accession>A0ABS5IF35</accession>
<feature type="transmembrane region" description="Helical" evidence="4">
    <location>
        <begin position="321"/>
        <end position="341"/>
    </location>
</feature>
<proteinExistence type="predicted"/>
<feature type="domain" description="Major facilitator superfamily (MFS) profile" evidence="5">
    <location>
        <begin position="1"/>
        <end position="371"/>
    </location>
</feature>
<evidence type="ECO:0000313" key="7">
    <source>
        <dbReference type="Proteomes" id="UP000680714"/>
    </source>
</evidence>
<dbReference type="Pfam" id="PF07690">
    <property type="entry name" value="MFS_1"/>
    <property type="match status" value="1"/>
</dbReference>
<feature type="transmembrane region" description="Helical" evidence="4">
    <location>
        <begin position="148"/>
        <end position="166"/>
    </location>
</feature>
<feature type="transmembrane region" description="Helical" evidence="4">
    <location>
        <begin position="61"/>
        <end position="79"/>
    </location>
</feature>
<organism evidence="6 7">
    <name type="scientific">Magnetospirillum sulfuroxidans</name>
    <dbReference type="NCBI Taxonomy" id="611300"/>
    <lineage>
        <taxon>Bacteria</taxon>
        <taxon>Pseudomonadati</taxon>
        <taxon>Pseudomonadota</taxon>
        <taxon>Alphaproteobacteria</taxon>
        <taxon>Rhodospirillales</taxon>
        <taxon>Rhodospirillaceae</taxon>
        <taxon>Magnetospirillum</taxon>
    </lineage>
</organism>
<feature type="transmembrane region" description="Helical" evidence="4">
    <location>
        <begin position="262"/>
        <end position="280"/>
    </location>
</feature>
<dbReference type="SUPFAM" id="SSF103473">
    <property type="entry name" value="MFS general substrate transporter"/>
    <property type="match status" value="1"/>
</dbReference>
<evidence type="ECO:0000256" key="1">
    <source>
        <dbReference type="ARBA" id="ARBA00022692"/>
    </source>
</evidence>
<sequence length="376" mass="39102">MAVATGLAVANIYYNQPMLAVMQHDLPGAATAYIATTTQLGYAAGLFLLVPLGDLVERRRLIVTLFLMLALALTATALAPNAALVILASLVVGAAATVAQQIVPLAAHLAAPERRGATVGTIMAGLLCGILLSRTLAGLVATHAGWRAMFWLGVPLALAAAGWMALRLPHSQPENSLGYGALMRSLTGLWREFAQLRLAAVTQSLLFAAFSAFWAILALRLHDPRFGLGPDVAGLFGVVGAVGILAAPLAGHMADKRGPHRVIAAGAILVLVSWLIFGLWNSLIGMIVGVTILDFAMQSALVSNQHIVYALRPQARARINTIFMGVMFLGGAAGSAAATVAWTYGGWLGVTSVGVISAGLATLLQLISQSRHARAG</sequence>
<dbReference type="EMBL" id="JAGTUF010000014">
    <property type="protein sequence ID" value="MBR9972807.1"/>
    <property type="molecule type" value="Genomic_DNA"/>
</dbReference>
<dbReference type="InterPro" id="IPR036259">
    <property type="entry name" value="MFS_trans_sf"/>
</dbReference>
<keyword evidence="2 4" id="KW-1133">Transmembrane helix</keyword>
<evidence type="ECO:0000256" key="2">
    <source>
        <dbReference type="ARBA" id="ARBA00022989"/>
    </source>
</evidence>
<feature type="transmembrane region" description="Helical" evidence="4">
    <location>
        <begin position="198"/>
        <end position="220"/>
    </location>
</feature>
<dbReference type="InterPro" id="IPR020846">
    <property type="entry name" value="MFS_dom"/>
</dbReference>
<dbReference type="PANTHER" id="PTHR42910">
    <property type="entry name" value="TRANSPORTER SCO4007-RELATED"/>
    <property type="match status" value="1"/>
</dbReference>
<evidence type="ECO:0000256" key="4">
    <source>
        <dbReference type="SAM" id="Phobius"/>
    </source>
</evidence>
<keyword evidence="7" id="KW-1185">Reference proteome</keyword>
<comment type="caution">
    <text evidence="6">The sequence shown here is derived from an EMBL/GenBank/DDBJ whole genome shotgun (WGS) entry which is preliminary data.</text>
</comment>
<dbReference type="PANTHER" id="PTHR42910:SF1">
    <property type="entry name" value="MAJOR FACILITATOR SUPERFAMILY (MFS) PROFILE DOMAIN-CONTAINING PROTEIN"/>
    <property type="match status" value="1"/>
</dbReference>
<evidence type="ECO:0000259" key="5">
    <source>
        <dbReference type="PROSITE" id="PS50850"/>
    </source>
</evidence>
<keyword evidence="3 4" id="KW-0472">Membrane</keyword>
<feature type="transmembrane region" description="Helical" evidence="4">
    <location>
        <begin position="30"/>
        <end position="49"/>
    </location>
</feature>
<evidence type="ECO:0000313" key="6">
    <source>
        <dbReference type="EMBL" id="MBR9972807.1"/>
    </source>
</evidence>
<dbReference type="Gene3D" id="1.20.1250.20">
    <property type="entry name" value="MFS general substrate transporter like domains"/>
    <property type="match status" value="1"/>
</dbReference>
<feature type="transmembrane region" description="Helical" evidence="4">
    <location>
        <begin position="232"/>
        <end position="250"/>
    </location>
</feature>
<name>A0ABS5IF35_9PROT</name>
<feature type="transmembrane region" description="Helical" evidence="4">
    <location>
        <begin position="347"/>
        <end position="367"/>
    </location>
</feature>